<keyword evidence="15" id="KW-1185">Reference proteome</keyword>
<dbReference type="GO" id="GO:0006508">
    <property type="term" value="P:proteolysis"/>
    <property type="evidence" value="ECO:0007669"/>
    <property type="project" value="UniProtKB-KW"/>
</dbReference>
<reference evidence="14 15" key="2">
    <citation type="submission" date="2015-10" db="EMBL/GenBank/DDBJ databases">
        <title>Draft Genome Sequence of Prosthecomicrobium hirschii ATCC 27832.</title>
        <authorList>
            <person name="Daniel J."/>
            <person name="Givan S.A."/>
            <person name="Brun Y.V."/>
            <person name="Brown P.J."/>
        </authorList>
    </citation>
    <scope>NUCLEOTIDE SEQUENCE [LARGE SCALE GENOMIC DNA]</scope>
    <source>
        <strain evidence="14 15">16</strain>
    </source>
</reference>
<evidence type="ECO:0000256" key="10">
    <source>
        <dbReference type="ARBA" id="ARBA00022989"/>
    </source>
</evidence>
<feature type="transmembrane region" description="Helical" evidence="13">
    <location>
        <begin position="31"/>
        <end position="58"/>
    </location>
</feature>
<evidence type="ECO:0000256" key="1">
    <source>
        <dbReference type="ARBA" id="ARBA00001947"/>
    </source>
</evidence>
<keyword evidence="6 13" id="KW-0812">Transmembrane</keyword>
<dbReference type="InterPro" id="IPR044537">
    <property type="entry name" value="Rip2-like"/>
</dbReference>
<comment type="cofactor">
    <cofactor evidence="1">
        <name>Zn(2+)</name>
        <dbReference type="ChEBI" id="CHEBI:29105"/>
    </cofactor>
</comment>
<keyword evidence="10 13" id="KW-1133">Transmembrane helix</keyword>
<dbReference type="AlphaFoldDB" id="A0A0P6W1V7"/>
<evidence type="ECO:0000256" key="4">
    <source>
        <dbReference type="ARBA" id="ARBA00022475"/>
    </source>
</evidence>
<dbReference type="GO" id="GO:0046872">
    <property type="term" value="F:metal ion binding"/>
    <property type="evidence" value="ECO:0007669"/>
    <property type="project" value="UniProtKB-KW"/>
</dbReference>
<evidence type="ECO:0000256" key="9">
    <source>
        <dbReference type="ARBA" id="ARBA00022833"/>
    </source>
</evidence>
<evidence type="ECO:0000313" key="15">
    <source>
        <dbReference type="Proteomes" id="UP000048984"/>
    </source>
</evidence>
<feature type="transmembrane region" description="Helical" evidence="13">
    <location>
        <begin position="6"/>
        <end position="24"/>
    </location>
</feature>
<feature type="transmembrane region" description="Helical" evidence="13">
    <location>
        <begin position="151"/>
        <end position="171"/>
    </location>
</feature>
<feature type="transmembrane region" description="Helical" evidence="13">
    <location>
        <begin position="84"/>
        <end position="105"/>
    </location>
</feature>
<dbReference type="GO" id="GO:0005886">
    <property type="term" value="C:plasma membrane"/>
    <property type="evidence" value="ECO:0007669"/>
    <property type="project" value="UniProtKB-SubCell"/>
</dbReference>
<comment type="subcellular location">
    <subcellularLocation>
        <location evidence="2">Cell membrane</location>
        <topology evidence="2">Multi-pass membrane protein</topology>
    </subcellularLocation>
</comment>
<keyword evidence="12 13" id="KW-0472">Membrane</keyword>
<keyword evidence="5" id="KW-0645">Protease</keyword>
<evidence type="ECO:0000256" key="8">
    <source>
        <dbReference type="ARBA" id="ARBA00022801"/>
    </source>
</evidence>
<feature type="transmembrane region" description="Helical" evidence="13">
    <location>
        <begin position="112"/>
        <end position="139"/>
    </location>
</feature>
<dbReference type="CDD" id="cd06158">
    <property type="entry name" value="S2P-M50_like_1"/>
    <property type="match status" value="1"/>
</dbReference>
<evidence type="ECO:0000256" key="3">
    <source>
        <dbReference type="ARBA" id="ARBA00007931"/>
    </source>
</evidence>
<evidence type="ECO:0000256" key="7">
    <source>
        <dbReference type="ARBA" id="ARBA00022723"/>
    </source>
</evidence>
<evidence type="ECO:0000313" key="14">
    <source>
        <dbReference type="EMBL" id="KPL52173.1"/>
    </source>
</evidence>
<dbReference type="InterPro" id="IPR052348">
    <property type="entry name" value="Metallopeptidase_M50B"/>
</dbReference>
<keyword evidence="11" id="KW-0482">Metalloprotease</keyword>
<dbReference type="PANTHER" id="PTHR35864">
    <property type="entry name" value="ZINC METALLOPROTEASE MJ0611-RELATED"/>
    <property type="match status" value="1"/>
</dbReference>
<keyword evidence="7" id="KW-0479">Metal-binding</keyword>
<protein>
    <recommendedName>
        <fullName evidence="16">Peptidase M50</fullName>
    </recommendedName>
</protein>
<organism evidence="14 15">
    <name type="scientific">Prosthecodimorpha hirschii</name>
    <dbReference type="NCBI Taxonomy" id="665126"/>
    <lineage>
        <taxon>Bacteria</taxon>
        <taxon>Pseudomonadati</taxon>
        <taxon>Pseudomonadota</taxon>
        <taxon>Alphaproteobacteria</taxon>
        <taxon>Hyphomicrobiales</taxon>
        <taxon>Ancalomicrobiaceae</taxon>
        <taxon>Prosthecodimorpha</taxon>
    </lineage>
</organism>
<dbReference type="PANTHER" id="PTHR35864:SF1">
    <property type="entry name" value="ZINC METALLOPROTEASE YWHC-RELATED"/>
    <property type="match status" value="1"/>
</dbReference>
<evidence type="ECO:0008006" key="16">
    <source>
        <dbReference type="Google" id="ProtNLM"/>
    </source>
</evidence>
<accession>A0A0P6W1V7</accession>
<evidence type="ECO:0000256" key="5">
    <source>
        <dbReference type="ARBA" id="ARBA00022670"/>
    </source>
</evidence>
<dbReference type="STRING" id="665126.ABB55_07975"/>
<comment type="similarity">
    <text evidence="3">Belongs to the peptidase M50B family.</text>
</comment>
<evidence type="ECO:0000256" key="12">
    <source>
        <dbReference type="ARBA" id="ARBA00023136"/>
    </source>
</evidence>
<comment type="caution">
    <text evidence="14">The sequence shown here is derived from an EMBL/GenBank/DDBJ whole genome shotgun (WGS) entry which is preliminary data.</text>
</comment>
<evidence type="ECO:0000256" key="11">
    <source>
        <dbReference type="ARBA" id="ARBA00023049"/>
    </source>
</evidence>
<proteinExistence type="inferred from homology"/>
<dbReference type="EMBL" id="LJYW01000001">
    <property type="protein sequence ID" value="KPL52173.1"/>
    <property type="molecule type" value="Genomic_DNA"/>
</dbReference>
<keyword evidence="4" id="KW-1003">Cell membrane</keyword>
<sequence>MGWISPNFITILVVLGVSATVCFFDLIQSDLAVFTFVLAGWVASVCLHEFGHAVAAWYGGDRSVAHKGYLNLDPVQYVDPVNSILLPVVVLALGGIGLPGAAVYIETRFIRSAWWLSFTAAAGPLMNLALLVVLALPFMLGLDLWGGGTRFWAALAMLAFLQATSVMFNLLPVPGFDGYGIIEPFLPDSIVQRIHPWRFVAPAIVLVALLAIPDFGRAIIEKAGAMTMTAGVPPFRIYEGFGRFRFWKRLGALDGSVRFVQDRTVSDRIPSA</sequence>
<dbReference type="Proteomes" id="UP000048984">
    <property type="component" value="Unassembled WGS sequence"/>
</dbReference>
<evidence type="ECO:0000256" key="2">
    <source>
        <dbReference type="ARBA" id="ARBA00004651"/>
    </source>
</evidence>
<gene>
    <name evidence="14" type="ORF">ABB55_07975</name>
</gene>
<name>A0A0P6W1V7_9HYPH</name>
<evidence type="ECO:0000256" key="6">
    <source>
        <dbReference type="ARBA" id="ARBA00022692"/>
    </source>
</evidence>
<reference evidence="14 15" key="1">
    <citation type="submission" date="2015-09" db="EMBL/GenBank/DDBJ databases">
        <authorList>
            <person name="Jackson K.R."/>
            <person name="Lunt B.L."/>
            <person name="Fisher J.N.B."/>
            <person name="Gardner A.V."/>
            <person name="Bailey M.E."/>
            <person name="Deus L.M."/>
            <person name="Earl A.S."/>
            <person name="Gibby P.D."/>
            <person name="Hartmann K.A."/>
            <person name="Liu J.E."/>
            <person name="Manci A.M."/>
            <person name="Nielsen D.A."/>
            <person name="Solomon M.B."/>
            <person name="Breakwell D.P."/>
            <person name="Burnett S.H."/>
            <person name="Grose J.H."/>
        </authorList>
    </citation>
    <scope>NUCLEOTIDE SEQUENCE [LARGE SCALE GENOMIC DNA]</scope>
    <source>
        <strain evidence="14 15">16</strain>
    </source>
</reference>
<dbReference type="GO" id="GO:0008237">
    <property type="term" value="F:metallopeptidase activity"/>
    <property type="evidence" value="ECO:0007669"/>
    <property type="project" value="UniProtKB-KW"/>
</dbReference>
<keyword evidence="9" id="KW-0862">Zinc</keyword>
<evidence type="ECO:0000256" key="13">
    <source>
        <dbReference type="SAM" id="Phobius"/>
    </source>
</evidence>
<dbReference type="RefSeq" id="WP_054358336.1">
    <property type="nucleotide sequence ID" value="NZ_LJYW01000001.1"/>
</dbReference>
<keyword evidence="8" id="KW-0378">Hydrolase</keyword>